<name>A0A366H5G8_9BACT</name>
<dbReference type="EMBL" id="QNRR01000015">
    <property type="protein sequence ID" value="RBP36892.1"/>
    <property type="molecule type" value="Genomic_DNA"/>
</dbReference>
<dbReference type="AlphaFoldDB" id="A0A366H5G8"/>
<comment type="caution">
    <text evidence="1">The sequence shown here is derived from an EMBL/GenBank/DDBJ whole genome shotgun (WGS) entry which is preliminary data.</text>
</comment>
<keyword evidence="2" id="KW-1185">Reference proteome</keyword>
<reference evidence="1 2" key="1">
    <citation type="submission" date="2018-06" db="EMBL/GenBank/DDBJ databases">
        <title>Genomic Encyclopedia of Type Strains, Phase IV (KMG-IV): sequencing the most valuable type-strain genomes for metagenomic binning, comparative biology and taxonomic classification.</title>
        <authorList>
            <person name="Goeker M."/>
        </authorList>
    </citation>
    <scope>NUCLEOTIDE SEQUENCE [LARGE SCALE GENOMIC DNA]</scope>
    <source>
        <strain evidence="1 2">DSM 25532</strain>
    </source>
</reference>
<organism evidence="1 2">
    <name type="scientific">Roseimicrobium gellanilyticum</name>
    <dbReference type="NCBI Taxonomy" id="748857"/>
    <lineage>
        <taxon>Bacteria</taxon>
        <taxon>Pseudomonadati</taxon>
        <taxon>Verrucomicrobiota</taxon>
        <taxon>Verrucomicrobiia</taxon>
        <taxon>Verrucomicrobiales</taxon>
        <taxon>Verrucomicrobiaceae</taxon>
        <taxon>Roseimicrobium</taxon>
    </lineage>
</organism>
<gene>
    <name evidence="1" type="ORF">DES53_11533</name>
</gene>
<protein>
    <submittedName>
        <fullName evidence="1">Uncharacterized protein</fullName>
    </submittedName>
</protein>
<evidence type="ECO:0000313" key="2">
    <source>
        <dbReference type="Proteomes" id="UP000253426"/>
    </source>
</evidence>
<evidence type="ECO:0000313" key="1">
    <source>
        <dbReference type="EMBL" id="RBP36892.1"/>
    </source>
</evidence>
<proteinExistence type="predicted"/>
<sequence>MEQNAHVFDANVDTDTIDKTIWNRGSWRCGGASVGARMWMLMLTWSLVAGMGIPHAEAQPVSQPLPAAMKERMSRTGPQGAIVMSHSRSLDEDEALLRGTSPDAPAAWFSTSPVKVRLQDGTEVSRLLVLRCHTMRANPGVRSRTPALVAQYKNEEREFTAQLHAAPPDMLTRPLTQEALGKEAQPLSTTAEQVGKVKLQQRLGKRTLSFIKVKPATEGAADRQQSVDTPTGGIALSYGLREGKLVLRGSAPDLAKLWNAAAFPELGEDSGIKTAISFEKKAIMSAK</sequence>
<dbReference type="Proteomes" id="UP000253426">
    <property type="component" value="Unassembled WGS sequence"/>
</dbReference>
<accession>A0A366H5G8</accession>
<dbReference type="RefSeq" id="WP_113961675.1">
    <property type="nucleotide sequence ID" value="NZ_QNRR01000015.1"/>
</dbReference>